<evidence type="ECO:0000256" key="4">
    <source>
        <dbReference type="ARBA" id="ARBA00022692"/>
    </source>
</evidence>
<feature type="transmembrane region" description="Helical" evidence="10">
    <location>
        <begin position="83"/>
        <end position="105"/>
    </location>
</feature>
<feature type="transmembrane region" description="Helical" evidence="10">
    <location>
        <begin position="216"/>
        <end position="243"/>
    </location>
</feature>
<dbReference type="InterPro" id="IPR018422">
    <property type="entry name" value="Cation/H_exchanger_CPA1"/>
</dbReference>
<keyword evidence="9" id="KW-0739">Sodium transport</keyword>
<comment type="caution">
    <text evidence="13">The sequence shown here is derived from an EMBL/GenBank/DDBJ whole genome shotgun (WGS) entry which is preliminary data.</text>
</comment>
<evidence type="ECO:0000256" key="8">
    <source>
        <dbReference type="ARBA" id="ARBA00023136"/>
    </source>
</evidence>
<proteinExistence type="predicted"/>
<evidence type="ECO:0000256" key="3">
    <source>
        <dbReference type="ARBA" id="ARBA00022475"/>
    </source>
</evidence>
<keyword evidence="5 10" id="KW-1133">Transmembrane helix</keyword>
<feature type="transmembrane region" description="Helical" evidence="10">
    <location>
        <begin position="297"/>
        <end position="318"/>
    </location>
</feature>
<evidence type="ECO:0000256" key="1">
    <source>
        <dbReference type="ARBA" id="ARBA00004651"/>
    </source>
</evidence>
<feature type="transmembrane region" description="Helical" evidence="10">
    <location>
        <begin position="54"/>
        <end position="71"/>
    </location>
</feature>
<evidence type="ECO:0000259" key="11">
    <source>
        <dbReference type="Pfam" id="PF00999"/>
    </source>
</evidence>
<dbReference type="GO" id="GO:0098719">
    <property type="term" value="P:sodium ion import across plasma membrane"/>
    <property type="evidence" value="ECO:0007669"/>
    <property type="project" value="TreeGrafter"/>
</dbReference>
<sequence length="518" mass="54611">MHLFETLLALLFGATVLSVIARRLRIPYPTLLAVGGAVVAFVPGIPRLDLPPELILALFVAPVLLDAAYDTSLRDLRRNWQAVLSLVVVAVGLTTVAVACAVRVLFPEMPWAAAIALGALVAPPDAVAALAILRQVSPPHRLRKVLEGESLLNDASALLIYTLAVGAVVGGSFSVAGVLPTFLLTVFGSAAVGWGLSWPVSWLVGKIADAPTAVIFQFVLTFALWVLAERLGLSAVVTVVVFGLAAGQRPAVAQTAQLRVPTFAVWDAVTFLLNVLAFTLIGLQLGPILNALGDGELLRFLGAALVILGVVIVVRLVWAVGYALTGGRRAADVGSGAPTAPEPSRAKSGLVIGWAGMRGIVTLATALALPDTFPARNFIQLAAFVVVLGTLVIQGLTLRPLLLWLNFPVDTTVESETSLARSVALKAALKALEHDTTPAAERLREEYRAALSIARQGGDLSRSPDNALRRETLTHSRDALETLRRTGTIGDDAYRQVEAELDTLELMTAASTVPYAGT</sequence>
<dbReference type="EMBL" id="BNAJ01000004">
    <property type="protein sequence ID" value="GHF43708.1"/>
    <property type="molecule type" value="Genomic_DNA"/>
</dbReference>
<keyword evidence="3" id="KW-1003">Cell membrane</keyword>
<gene>
    <name evidence="12" type="ORF">GCM10017781_20190</name>
    <name evidence="13" type="ORF">HNQ07_001946</name>
</gene>
<feature type="transmembrane region" description="Helical" evidence="10">
    <location>
        <begin position="381"/>
        <end position="405"/>
    </location>
</feature>
<evidence type="ECO:0000256" key="2">
    <source>
        <dbReference type="ARBA" id="ARBA00022448"/>
    </source>
</evidence>
<dbReference type="GO" id="GO:0015385">
    <property type="term" value="F:sodium:proton antiporter activity"/>
    <property type="evidence" value="ECO:0007669"/>
    <property type="project" value="InterPro"/>
</dbReference>
<feature type="transmembrane region" description="Helical" evidence="10">
    <location>
        <begin position="31"/>
        <end position="48"/>
    </location>
</feature>
<dbReference type="RefSeq" id="WP_184111132.1">
    <property type="nucleotide sequence ID" value="NZ_BNAJ01000004.1"/>
</dbReference>
<feature type="transmembrane region" description="Helical" evidence="10">
    <location>
        <begin position="263"/>
        <end position="285"/>
    </location>
</feature>
<evidence type="ECO:0000256" key="7">
    <source>
        <dbReference type="ARBA" id="ARBA00023065"/>
    </source>
</evidence>
<evidence type="ECO:0000256" key="10">
    <source>
        <dbReference type="SAM" id="Phobius"/>
    </source>
</evidence>
<feature type="transmembrane region" description="Helical" evidence="10">
    <location>
        <begin position="6"/>
        <end position="24"/>
    </location>
</feature>
<reference evidence="15" key="2">
    <citation type="journal article" date="2019" name="Int. J. Syst. Evol. Microbiol.">
        <title>The Global Catalogue of Microorganisms (GCM) 10K type strain sequencing project: providing services to taxonomists for standard genome sequencing and annotation.</title>
        <authorList>
            <consortium name="The Broad Institute Genomics Platform"/>
            <consortium name="The Broad Institute Genome Sequencing Center for Infectious Disease"/>
            <person name="Wu L."/>
            <person name="Ma J."/>
        </authorList>
    </citation>
    <scope>NUCLEOTIDE SEQUENCE [LARGE SCALE GENOMIC DNA]</scope>
    <source>
        <strain evidence="15">CGMCC 1.18437</strain>
    </source>
</reference>
<dbReference type="Proteomes" id="UP000539473">
    <property type="component" value="Unassembled WGS sequence"/>
</dbReference>
<evidence type="ECO:0000313" key="12">
    <source>
        <dbReference type="EMBL" id="GHF43708.1"/>
    </source>
</evidence>
<organism evidence="13 14">
    <name type="scientific">Deinococcus metalli</name>
    <dbReference type="NCBI Taxonomy" id="1141878"/>
    <lineage>
        <taxon>Bacteria</taxon>
        <taxon>Thermotogati</taxon>
        <taxon>Deinococcota</taxon>
        <taxon>Deinococci</taxon>
        <taxon>Deinococcales</taxon>
        <taxon>Deinococcaceae</taxon>
        <taxon>Deinococcus</taxon>
    </lineage>
</organism>
<dbReference type="Proteomes" id="UP000619376">
    <property type="component" value="Unassembled WGS sequence"/>
</dbReference>
<keyword evidence="4 10" id="KW-0812">Transmembrane</keyword>
<dbReference type="GO" id="GO:0005886">
    <property type="term" value="C:plasma membrane"/>
    <property type="evidence" value="ECO:0007669"/>
    <property type="project" value="UniProtKB-SubCell"/>
</dbReference>
<keyword evidence="8 10" id="KW-0472">Membrane</keyword>
<keyword evidence="6" id="KW-0915">Sodium</keyword>
<dbReference type="PANTHER" id="PTHR10110:SF86">
    <property type="entry name" value="SODIUM_HYDROGEN EXCHANGER 7"/>
    <property type="match status" value="1"/>
</dbReference>
<feature type="domain" description="Cation/H+ exchanger transmembrane" evidence="11">
    <location>
        <begin position="14"/>
        <end position="404"/>
    </location>
</feature>
<evidence type="ECO:0000313" key="15">
    <source>
        <dbReference type="Proteomes" id="UP000619376"/>
    </source>
</evidence>
<keyword evidence="15" id="KW-1185">Reference proteome</keyword>
<dbReference type="PANTHER" id="PTHR10110">
    <property type="entry name" value="SODIUM/HYDROGEN EXCHANGER"/>
    <property type="match status" value="1"/>
</dbReference>
<evidence type="ECO:0000256" key="5">
    <source>
        <dbReference type="ARBA" id="ARBA00022989"/>
    </source>
</evidence>
<feature type="transmembrane region" description="Helical" evidence="10">
    <location>
        <begin position="351"/>
        <end position="369"/>
    </location>
</feature>
<dbReference type="AlphaFoldDB" id="A0A7W8KE30"/>
<dbReference type="GO" id="GO:0051453">
    <property type="term" value="P:regulation of intracellular pH"/>
    <property type="evidence" value="ECO:0007669"/>
    <property type="project" value="TreeGrafter"/>
</dbReference>
<feature type="transmembrane region" description="Helical" evidence="10">
    <location>
        <begin position="111"/>
        <end position="133"/>
    </location>
</feature>
<dbReference type="Pfam" id="PF00999">
    <property type="entry name" value="Na_H_Exchanger"/>
    <property type="match status" value="1"/>
</dbReference>
<evidence type="ECO:0000256" key="6">
    <source>
        <dbReference type="ARBA" id="ARBA00023053"/>
    </source>
</evidence>
<protein>
    <submittedName>
        <fullName evidence="13">CPA1 family monovalent cation:H+ antiporter</fullName>
    </submittedName>
    <submittedName>
        <fullName evidence="12">Sodium:proton antiporter</fullName>
    </submittedName>
</protein>
<feature type="transmembrane region" description="Helical" evidence="10">
    <location>
        <begin position="154"/>
        <end position="176"/>
    </location>
</feature>
<dbReference type="EMBL" id="JACHFK010000004">
    <property type="protein sequence ID" value="MBB5376482.1"/>
    <property type="molecule type" value="Genomic_DNA"/>
</dbReference>
<name>A0A7W8KE30_9DEIO</name>
<evidence type="ECO:0000313" key="14">
    <source>
        <dbReference type="Proteomes" id="UP000539473"/>
    </source>
</evidence>
<reference evidence="13 14" key="3">
    <citation type="submission" date="2020-08" db="EMBL/GenBank/DDBJ databases">
        <title>Genomic Encyclopedia of Type Strains, Phase IV (KMG-IV): sequencing the most valuable type-strain genomes for metagenomic binning, comparative biology and taxonomic classification.</title>
        <authorList>
            <person name="Goeker M."/>
        </authorList>
    </citation>
    <scope>NUCLEOTIDE SEQUENCE [LARGE SCALE GENOMIC DNA]</scope>
    <source>
        <strain evidence="13 14">DSM 27521</strain>
    </source>
</reference>
<dbReference type="Gene3D" id="6.10.140.1330">
    <property type="match status" value="1"/>
</dbReference>
<reference evidence="12" key="1">
    <citation type="journal article" date="2014" name="Int. J. Syst. Evol. Microbiol.">
        <title>Complete genome of a new Firmicutes species belonging to the dominant human colonic microbiota ('Ruminococcus bicirculans') reveals two chromosomes and a selective capacity to utilize plant glucans.</title>
        <authorList>
            <consortium name="NISC Comparative Sequencing Program"/>
            <person name="Wegmann U."/>
            <person name="Louis P."/>
            <person name="Goesmann A."/>
            <person name="Henrissat B."/>
            <person name="Duncan S.H."/>
            <person name="Flint H.J."/>
        </authorList>
    </citation>
    <scope>NUCLEOTIDE SEQUENCE</scope>
    <source>
        <strain evidence="12">CGMCC 1.18437</strain>
    </source>
</reference>
<evidence type="ECO:0000256" key="9">
    <source>
        <dbReference type="ARBA" id="ARBA00023201"/>
    </source>
</evidence>
<dbReference type="GO" id="GO:0015386">
    <property type="term" value="F:potassium:proton antiporter activity"/>
    <property type="evidence" value="ECO:0007669"/>
    <property type="project" value="TreeGrafter"/>
</dbReference>
<reference evidence="12" key="4">
    <citation type="submission" date="2024-05" db="EMBL/GenBank/DDBJ databases">
        <authorList>
            <person name="Sun Q."/>
            <person name="Zhou Y."/>
        </authorList>
    </citation>
    <scope>NUCLEOTIDE SEQUENCE</scope>
    <source>
        <strain evidence="12">CGMCC 1.18437</strain>
    </source>
</reference>
<comment type="subcellular location">
    <subcellularLocation>
        <location evidence="1">Cell membrane</location>
        <topology evidence="1">Multi-pass membrane protein</topology>
    </subcellularLocation>
</comment>
<keyword evidence="2" id="KW-0813">Transport</keyword>
<accession>A0A7W8KE30</accession>
<evidence type="ECO:0000313" key="13">
    <source>
        <dbReference type="EMBL" id="MBB5376482.1"/>
    </source>
</evidence>
<keyword evidence="7" id="KW-0406">Ion transport</keyword>
<dbReference type="InterPro" id="IPR006153">
    <property type="entry name" value="Cation/H_exchanger_TM"/>
</dbReference>